<evidence type="ECO:0000313" key="4">
    <source>
        <dbReference type="Proteomes" id="UP000826573"/>
    </source>
</evidence>
<comment type="caution">
    <text evidence="3">The sequence shown here is derived from an EMBL/GenBank/DDBJ whole genome shotgun (WGS) entry which is preliminary data.</text>
</comment>
<dbReference type="PROSITE" id="PS00028">
    <property type="entry name" value="ZINC_FINGER_C2H2_1"/>
    <property type="match status" value="1"/>
</dbReference>
<dbReference type="PANTHER" id="PTHR35391">
    <property type="entry name" value="C2H2-TYPE DOMAIN-CONTAINING PROTEIN-RELATED"/>
    <property type="match status" value="1"/>
</dbReference>
<feature type="compositionally biased region" description="Low complexity" evidence="1">
    <location>
        <begin position="516"/>
        <end position="526"/>
    </location>
</feature>
<dbReference type="InterPro" id="IPR035994">
    <property type="entry name" value="Nucleoside_phosphorylase_sf"/>
</dbReference>
<dbReference type="GO" id="GO:0003824">
    <property type="term" value="F:catalytic activity"/>
    <property type="evidence" value="ECO:0007669"/>
    <property type="project" value="InterPro"/>
</dbReference>
<dbReference type="EMBL" id="JAIMJC010000003">
    <property type="protein sequence ID" value="KAH0528159.1"/>
    <property type="molecule type" value="Genomic_DNA"/>
</dbReference>
<evidence type="ECO:0000259" key="2">
    <source>
        <dbReference type="PROSITE" id="PS00028"/>
    </source>
</evidence>
<feature type="compositionally biased region" description="Low complexity" evidence="1">
    <location>
        <begin position="132"/>
        <end position="143"/>
    </location>
</feature>
<feature type="compositionally biased region" description="Basic and acidic residues" evidence="1">
    <location>
        <begin position="104"/>
        <end position="131"/>
    </location>
</feature>
<feature type="domain" description="C2H2-type" evidence="2">
    <location>
        <begin position="471"/>
        <end position="491"/>
    </location>
</feature>
<accession>A0A9P8KV96</accession>
<evidence type="ECO:0000256" key="1">
    <source>
        <dbReference type="SAM" id="MobiDB-lite"/>
    </source>
</evidence>
<dbReference type="SMART" id="SM00355">
    <property type="entry name" value="ZnF_C2H2"/>
    <property type="match status" value="3"/>
</dbReference>
<proteinExistence type="predicted"/>
<feature type="compositionally biased region" description="Basic and acidic residues" evidence="1">
    <location>
        <begin position="503"/>
        <end position="515"/>
    </location>
</feature>
<reference evidence="3 4" key="1">
    <citation type="submission" date="2021-08" db="EMBL/GenBank/DDBJ databases">
        <title>The highly contiguous genome resource for Trichoderma semiorbis FJ059, a fungal antagonistic to plant pathogens.</title>
        <authorList>
            <person name="Liu T."/>
        </authorList>
    </citation>
    <scope>NUCLEOTIDE SEQUENCE [LARGE SCALE GENOMIC DNA]</scope>
    <source>
        <strain evidence="3 4">FJ059</strain>
    </source>
</reference>
<sequence length="932" mass="105712">MGNMDQMDSTELFTSGRKISSDLLQLIVLFQLRQSPKYRHLVTEEQRFQQWAHSLGLYQQGHASLDYRVRDAEIIKSGFAGILEELQSHIKNLLAIERDERLPYEAQEIPKDGRETEDNDSDRLDSERDNSPEGSELSSPSDDSSFHEVEFRLNGLNDAITALYSLADKIRSSLHRPQRNIHQLYKHVPAEKRDAEIQEREEVETAAVCYLHRQYLIENTDKTVTPHEADEIFAKYSSAEHWLLRRTGFANVRRKQQFIYWKEHVVRLSQMRAELPERKIVQINPGTDGPIQKLNPKFENTEQAAVSVIPISTTTATTLKPGDLRSAISYQTRVSTTISPGGKKLEWPDPPKVDVIGGYFICPYCKTLCPGEYLQKNVWIVHLIHDLQPYHCTYEQCLDPNQVYGSRQEWIDHENGHTRVWHCYEHSEEFETQPEYIQHLEDSHPDSTPEHFSPALVASVIGPSIRIHRDCPFCPSGFSDIAQMQSHLIFHLERLAQLALHNDPKASDDNTESKHSSQSHQGQLQGRKNSIFRDFDAEEDEWSFAELVAGHEPATANKPSDIILNEATLSAVSGALFVPNVNEWLQNLVTEESSEETNTTYEDILSSLLPPKNSLKRFPPTENYTIGWICSSPKTLSLAVAMLDELYSYPKAPPNASYIYAKGSISHHNIVISSPRIQNSTHSRTRRLKPDDLRKSFPSIKYCFIIGIGSGMSPIIQLGDVVISKPPQHWQRLNSVAYTNSQPFSWEHFPTSLLSALTKLESAGKDFYSGILPRYIEEAKEKAPYFRSLRLNPSQMEDLLFIATYKHVDRPETTNSPAGIGDGLGKAFTPCSHCDVSQTIVRPPRDLEVHFGTTISASQVVESTTVLNELGIRYKSDMLCIEKGPYFLTTVPYLLISGICDYADSHRNESWQDYATAVAVACAKGIVEYIPR</sequence>
<dbReference type="Gene3D" id="3.40.50.1580">
    <property type="entry name" value="Nucleoside phosphorylase domain"/>
    <property type="match status" value="1"/>
</dbReference>
<feature type="region of interest" description="Disordered" evidence="1">
    <location>
        <begin position="503"/>
        <end position="528"/>
    </location>
</feature>
<organism evidence="3 4">
    <name type="scientific">Trichoderma semiorbis</name>
    <dbReference type="NCBI Taxonomy" id="1491008"/>
    <lineage>
        <taxon>Eukaryota</taxon>
        <taxon>Fungi</taxon>
        <taxon>Dikarya</taxon>
        <taxon>Ascomycota</taxon>
        <taxon>Pezizomycotina</taxon>
        <taxon>Sordariomycetes</taxon>
        <taxon>Hypocreomycetidae</taxon>
        <taxon>Hypocreales</taxon>
        <taxon>Hypocreaceae</taxon>
        <taxon>Trichoderma</taxon>
    </lineage>
</organism>
<dbReference type="InterPro" id="IPR013087">
    <property type="entry name" value="Znf_C2H2_type"/>
</dbReference>
<dbReference type="AlphaFoldDB" id="A0A9P8KV96"/>
<evidence type="ECO:0000313" key="3">
    <source>
        <dbReference type="EMBL" id="KAH0528159.1"/>
    </source>
</evidence>
<gene>
    <name evidence="3" type="ORF">TsFJ059_003056</name>
</gene>
<keyword evidence="4" id="KW-1185">Reference proteome</keyword>
<dbReference type="SUPFAM" id="SSF53167">
    <property type="entry name" value="Purine and uridine phosphorylases"/>
    <property type="match status" value="1"/>
</dbReference>
<feature type="region of interest" description="Disordered" evidence="1">
    <location>
        <begin position="104"/>
        <end position="145"/>
    </location>
</feature>
<protein>
    <recommendedName>
        <fullName evidence="2">C2H2-type domain-containing protein</fullName>
    </recommendedName>
</protein>
<dbReference type="GO" id="GO:0009116">
    <property type="term" value="P:nucleoside metabolic process"/>
    <property type="evidence" value="ECO:0007669"/>
    <property type="project" value="InterPro"/>
</dbReference>
<name>A0A9P8KV96_9HYPO</name>
<dbReference type="PANTHER" id="PTHR35391:SF7">
    <property type="entry name" value="C2H2-TYPE DOMAIN-CONTAINING PROTEIN"/>
    <property type="match status" value="1"/>
</dbReference>
<dbReference type="Proteomes" id="UP000826573">
    <property type="component" value="Unassembled WGS sequence"/>
</dbReference>